<evidence type="ECO:0000313" key="2">
    <source>
        <dbReference type="Proteomes" id="UP000230233"/>
    </source>
</evidence>
<comment type="caution">
    <text evidence="1">The sequence shown here is derived from an EMBL/GenBank/DDBJ whole genome shotgun (WGS) entry which is preliminary data.</text>
</comment>
<dbReference type="AlphaFoldDB" id="A0A2G5SFZ1"/>
<dbReference type="Proteomes" id="UP000230233">
    <property type="component" value="Unassembled WGS sequence"/>
</dbReference>
<evidence type="ECO:0000313" key="1">
    <source>
        <dbReference type="EMBL" id="PIC13862.1"/>
    </source>
</evidence>
<protein>
    <submittedName>
        <fullName evidence="1">Uncharacterized protein</fullName>
    </submittedName>
</protein>
<organism evidence="1 2">
    <name type="scientific">Caenorhabditis nigoni</name>
    <dbReference type="NCBI Taxonomy" id="1611254"/>
    <lineage>
        <taxon>Eukaryota</taxon>
        <taxon>Metazoa</taxon>
        <taxon>Ecdysozoa</taxon>
        <taxon>Nematoda</taxon>
        <taxon>Chromadorea</taxon>
        <taxon>Rhabditida</taxon>
        <taxon>Rhabditina</taxon>
        <taxon>Rhabditomorpha</taxon>
        <taxon>Rhabditoidea</taxon>
        <taxon>Rhabditidae</taxon>
        <taxon>Peloderinae</taxon>
        <taxon>Caenorhabditis</taxon>
    </lineage>
</organism>
<keyword evidence="2" id="KW-1185">Reference proteome</keyword>
<sequence>MAALLFFWNWFPKGRQVLKEGVAISDSRMCNSISINPNGVVLAKNKYNIINHSLVPVAVLVPIFFNEFCFQLLPLVAGFMNFSTSLPMYLFQGVDDKTTRFTHNGQVFFGPVKRGSVYGVFRMLHVRPLASDPVGNNLTIDGTEITLVEVYKDDTIEQPTA</sequence>
<dbReference type="EMBL" id="PDUG01000010">
    <property type="protein sequence ID" value="PIC13862.1"/>
    <property type="molecule type" value="Genomic_DNA"/>
</dbReference>
<gene>
    <name evidence="1" type="ORF">B9Z55_027458</name>
</gene>
<reference evidence="2" key="1">
    <citation type="submission" date="2017-10" db="EMBL/GenBank/DDBJ databases">
        <title>Rapid genome shrinkage in a self-fertile nematode reveals novel sperm competition proteins.</title>
        <authorList>
            <person name="Yin D."/>
            <person name="Schwarz E.M."/>
            <person name="Thomas C.G."/>
            <person name="Felde R.L."/>
            <person name="Korf I.F."/>
            <person name="Cutter A.D."/>
            <person name="Schartner C.M."/>
            <person name="Ralston E.J."/>
            <person name="Meyer B.J."/>
            <person name="Haag E.S."/>
        </authorList>
    </citation>
    <scope>NUCLEOTIDE SEQUENCE [LARGE SCALE GENOMIC DNA]</scope>
    <source>
        <strain evidence="2">JU1422</strain>
    </source>
</reference>
<proteinExistence type="predicted"/>
<name>A0A2G5SFZ1_9PELO</name>
<accession>A0A2G5SFZ1</accession>
<dbReference type="OrthoDB" id="411372at2759"/>